<keyword evidence="3" id="KW-1185">Reference proteome</keyword>
<dbReference type="Proteomes" id="UP000204451">
    <property type="component" value="Segment"/>
</dbReference>
<dbReference type="RefSeq" id="YP_009188645.1">
    <property type="nucleotide sequence ID" value="NC_028668.1"/>
</dbReference>
<gene>
    <name evidence="2" type="ORF">GMA3_77</name>
</gene>
<reference evidence="2 3" key="1">
    <citation type="journal article" date="2015" name="PLoS ONE">
        <title>Lysis to Kill: Evaluation of the Lytic Abilities, and Genomics of Nine Bacteriophages Infective for Gordonia spp. and Their Potential Use in Activated Sludge Foam Biocontrol.</title>
        <authorList>
            <person name="Dyson Z.A."/>
            <person name="Tucci J."/>
            <person name="Seviour R.J."/>
            <person name="Petrovski S."/>
        </authorList>
    </citation>
    <scope>NUCLEOTIDE SEQUENCE [LARGE SCALE GENOMIC DNA]</scope>
</reference>
<feature type="region of interest" description="Disordered" evidence="1">
    <location>
        <begin position="1"/>
        <end position="93"/>
    </location>
</feature>
<proteinExistence type="predicted"/>
<dbReference type="KEGG" id="vg:26516948"/>
<dbReference type="GeneID" id="26516948"/>
<feature type="compositionally biased region" description="Acidic residues" evidence="1">
    <location>
        <begin position="53"/>
        <end position="66"/>
    </location>
</feature>
<name>A0A0K0NKY9_9CAUD</name>
<evidence type="ECO:0000256" key="1">
    <source>
        <dbReference type="SAM" id="MobiDB-lite"/>
    </source>
</evidence>
<protein>
    <submittedName>
        <fullName evidence="2">Uncharacterized protein</fullName>
    </submittedName>
</protein>
<sequence length="109" mass="11576">MIDLFGGELPEPAKPVKKSPPPANRPKKNSAAPKAQANRFNLPKPAPSAYENIEVEEDQNLADSGDDPQVGASENLATPGKISATEPLDTPAGSIQKARDVFRLFGLID</sequence>
<evidence type="ECO:0000313" key="2">
    <source>
        <dbReference type="EMBL" id="AKL88254.1"/>
    </source>
</evidence>
<evidence type="ECO:0000313" key="3">
    <source>
        <dbReference type="Proteomes" id="UP000204451"/>
    </source>
</evidence>
<dbReference type="EMBL" id="KR063279">
    <property type="protein sequence ID" value="AKL88254.1"/>
    <property type="molecule type" value="Genomic_DNA"/>
</dbReference>
<accession>A0A0K0NKY9</accession>
<organism evidence="2 3">
    <name type="scientific">Gordonia phage GMA3</name>
    <dbReference type="NCBI Taxonomy" id="1647284"/>
    <lineage>
        <taxon>Viruses</taxon>
        <taxon>Duplodnaviria</taxon>
        <taxon>Heunggongvirae</taxon>
        <taxon>Uroviricota</taxon>
        <taxon>Caudoviricetes</taxon>
        <taxon>Gamtrevirus</taxon>
        <taxon>Gamtrevirus GMA3</taxon>
    </lineage>
</organism>